<evidence type="ECO:0000256" key="2">
    <source>
        <dbReference type="SAM" id="MobiDB-lite"/>
    </source>
</evidence>
<proteinExistence type="inferred from homology"/>
<name>A0A1A9GGC7_9ACTN</name>
<dbReference type="AlphaFoldDB" id="A0A1A9GGC7"/>
<evidence type="ECO:0000313" key="5">
    <source>
        <dbReference type="Proteomes" id="UP000077868"/>
    </source>
</evidence>
<dbReference type="Pfam" id="PF03795">
    <property type="entry name" value="YCII"/>
    <property type="match status" value="1"/>
</dbReference>
<evidence type="ECO:0000259" key="3">
    <source>
        <dbReference type="Pfam" id="PF03795"/>
    </source>
</evidence>
<comment type="similarity">
    <text evidence="1">Belongs to the YciI family.</text>
</comment>
<evidence type="ECO:0000256" key="1">
    <source>
        <dbReference type="ARBA" id="ARBA00007689"/>
    </source>
</evidence>
<dbReference type="SUPFAM" id="SSF54909">
    <property type="entry name" value="Dimeric alpha+beta barrel"/>
    <property type="match status" value="1"/>
</dbReference>
<keyword evidence="5" id="KW-1185">Reference proteome</keyword>
<gene>
    <name evidence="4" type="ORF">I601_0220</name>
</gene>
<dbReference type="PANTHER" id="PTHR35174">
    <property type="entry name" value="BLL7171 PROTEIN-RELATED"/>
    <property type="match status" value="1"/>
</dbReference>
<accession>A0A1A9GGC7</accession>
<feature type="compositionally biased region" description="Basic and acidic residues" evidence="2">
    <location>
        <begin position="119"/>
        <end position="130"/>
    </location>
</feature>
<feature type="region of interest" description="Disordered" evidence="2">
    <location>
        <begin position="100"/>
        <end position="130"/>
    </location>
</feature>
<dbReference type="OrthoDB" id="3784582at2"/>
<dbReference type="KEGG" id="ndk:I601_0220"/>
<sequence>MPQFAVLIYSDDSAHEPDRTADTSAEIAVCDEHATELASQATMTSAWAFTPRAMAKSVRGGAVTDGPFVDSRQVVAGIYILEAPDLDSALATAATNPVVRQGGGLEVRPVHSGGPVDDGAARDVRRPTRG</sequence>
<feature type="domain" description="YCII-related" evidence="3">
    <location>
        <begin position="42"/>
        <end position="110"/>
    </location>
</feature>
<organism evidence="4 5">
    <name type="scientific">Nocardioides dokdonensis FR1436</name>
    <dbReference type="NCBI Taxonomy" id="1300347"/>
    <lineage>
        <taxon>Bacteria</taxon>
        <taxon>Bacillati</taxon>
        <taxon>Actinomycetota</taxon>
        <taxon>Actinomycetes</taxon>
        <taxon>Propionibacteriales</taxon>
        <taxon>Nocardioidaceae</taxon>
        <taxon>Nocardioides</taxon>
    </lineage>
</organism>
<evidence type="ECO:0000313" key="4">
    <source>
        <dbReference type="EMBL" id="ANH36673.1"/>
    </source>
</evidence>
<dbReference type="Proteomes" id="UP000077868">
    <property type="component" value="Chromosome"/>
</dbReference>
<dbReference type="EMBL" id="CP015079">
    <property type="protein sequence ID" value="ANH36673.1"/>
    <property type="molecule type" value="Genomic_DNA"/>
</dbReference>
<dbReference type="RefSeq" id="WP_068114118.1">
    <property type="nucleotide sequence ID" value="NZ_CP015079.1"/>
</dbReference>
<reference evidence="4 5" key="1">
    <citation type="submission" date="2016-03" db="EMBL/GenBank/DDBJ databases">
        <title>Complete genome sequence of a soil Actinobacterium, Nocardioides dokdonensis FR1436.</title>
        <authorList>
            <person name="Kwon S.-K."/>
            <person name="Kim K."/>
            <person name="Kim J.F."/>
        </authorList>
    </citation>
    <scope>NUCLEOTIDE SEQUENCE [LARGE SCALE GENOMIC DNA]</scope>
    <source>
        <strain evidence="4 5">FR1436</strain>
    </source>
</reference>
<dbReference type="Gene3D" id="3.30.70.1060">
    <property type="entry name" value="Dimeric alpha+beta barrel"/>
    <property type="match status" value="1"/>
</dbReference>
<dbReference type="InterPro" id="IPR011008">
    <property type="entry name" value="Dimeric_a/b-barrel"/>
</dbReference>
<dbReference type="PANTHER" id="PTHR35174:SF3">
    <property type="entry name" value="BLL7171 PROTEIN"/>
    <property type="match status" value="1"/>
</dbReference>
<protein>
    <submittedName>
        <fullName evidence="4">YCII-related domain protein</fullName>
    </submittedName>
</protein>
<dbReference type="InterPro" id="IPR005545">
    <property type="entry name" value="YCII"/>
</dbReference>